<comment type="catalytic activity">
    <reaction evidence="1 4">
        <text>alpha-D-glucosamine 6-phosphate + H2O = beta-D-fructose 6-phosphate + NH4(+)</text>
        <dbReference type="Rhea" id="RHEA:12172"/>
        <dbReference type="ChEBI" id="CHEBI:15377"/>
        <dbReference type="ChEBI" id="CHEBI:28938"/>
        <dbReference type="ChEBI" id="CHEBI:57634"/>
        <dbReference type="ChEBI" id="CHEBI:75989"/>
        <dbReference type="EC" id="3.5.99.6"/>
    </reaction>
</comment>
<organism evidence="6 7">
    <name type="scientific">Mycoplasmopsis columboralis</name>
    <dbReference type="NCBI Taxonomy" id="171282"/>
    <lineage>
        <taxon>Bacteria</taxon>
        <taxon>Bacillati</taxon>
        <taxon>Mycoplasmatota</taxon>
        <taxon>Mycoplasmoidales</taxon>
        <taxon>Metamycoplasmataceae</taxon>
        <taxon>Mycoplasmopsis</taxon>
    </lineage>
</organism>
<dbReference type="Gene3D" id="3.40.50.1360">
    <property type="match status" value="1"/>
</dbReference>
<reference evidence="6 7" key="1">
    <citation type="submission" date="2019-01" db="EMBL/GenBank/DDBJ databases">
        <authorList>
            <consortium name="Pathogen Informatics"/>
        </authorList>
    </citation>
    <scope>NUCLEOTIDE SEQUENCE [LARGE SCALE GENOMIC DNA]</scope>
    <source>
        <strain evidence="6 7">NCTC10179</strain>
    </source>
</reference>
<dbReference type="OrthoDB" id="9791139at2"/>
<dbReference type="FunFam" id="3.40.50.1360:FF:000003">
    <property type="entry name" value="Glucosamine-6-phosphate deaminase"/>
    <property type="match status" value="1"/>
</dbReference>
<evidence type="ECO:0000256" key="4">
    <source>
        <dbReference type="HAMAP-Rule" id="MF_01241"/>
    </source>
</evidence>
<evidence type="ECO:0000256" key="2">
    <source>
        <dbReference type="ARBA" id="ARBA00022801"/>
    </source>
</evidence>
<proteinExistence type="inferred from homology"/>
<dbReference type="CDD" id="cd01399">
    <property type="entry name" value="GlcN6P_deaminase"/>
    <property type="match status" value="1"/>
</dbReference>
<dbReference type="GO" id="GO:0004342">
    <property type="term" value="F:glucosamine-6-phosphate deaminase activity"/>
    <property type="evidence" value="ECO:0007669"/>
    <property type="project" value="UniProtKB-UniRule"/>
</dbReference>
<dbReference type="EC" id="3.5.99.6" evidence="4"/>
<dbReference type="InterPro" id="IPR004547">
    <property type="entry name" value="Glucosamine6P_isomerase"/>
</dbReference>
<comment type="function">
    <text evidence="4">Catalyzes the reversible isomerization-deamination of glucosamine 6-phosphate (GlcN6P) to form fructose 6-phosphate (Fru6P) and ammonium ion.</text>
</comment>
<dbReference type="EMBL" id="LR215039">
    <property type="protein sequence ID" value="VEU75937.1"/>
    <property type="molecule type" value="Genomic_DNA"/>
</dbReference>
<dbReference type="InterPro" id="IPR006148">
    <property type="entry name" value="Glc/Gal-6P_isomerase"/>
</dbReference>
<dbReference type="UniPathway" id="UPA00629">
    <property type="reaction ID" value="UER00684"/>
</dbReference>
<dbReference type="GO" id="GO:0006046">
    <property type="term" value="P:N-acetylglucosamine catabolic process"/>
    <property type="evidence" value="ECO:0007669"/>
    <property type="project" value="UniProtKB-UniRule"/>
</dbReference>
<comment type="pathway">
    <text evidence="4">Amino-sugar metabolism; N-acetylneuraminate degradation; D-fructose 6-phosphate from N-acetylneuraminate: step 5/5.</text>
</comment>
<dbReference type="PROSITE" id="PS01161">
    <property type="entry name" value="GLC_GALNAC_ISOMERASE"/>
    <property type="match status" value="1"/>
</dbReference>
<feature type="domain" description="Glucosamine/galactosamine-6-phosphate isomerase" evidence="5">
    <location>
        <begin position="11"/>
        <end position="227"/>
    </location>
</feature>
<feature type="active site" description="For ring-opening step" evidence="4">
    <location>
        <position position="135"/>
    </location>
</feature>
<comment type="caution">
    <text evidence="4">Lacks conserved residue(s) required for the propagation of feature annotation.</text>
</comment>
<name>A0A449B5Q6_9BACT</name>
<dbReference type="PANTHER" id="PTHR11280:SF5">
    <property type="entry name" value="GLUCOSAMINE-6-PHOSPHATE ISOMERASE"/>
    <property type="match status" value="1"/>
</dbReference>
<dbReference type="SUPFAM" id="SSF100950">
    <property type="entry name" value="NagB/RpiA/CoA transferase-like"/>
    <property type="match status" value="1"/>
</dbReference>
<dbReference type="InterPro" id="IPR037171">
    <property type="entry name" value="NagB/RpiA_transferase-like"/>
</dbReference>
<dbReference type="HAMAP" id="MF_01241">
    <property type="entry name" value="GlcN6P_deamin"/>
    <property type="match status" value="1"/>
</dbReference>
<accession>A0A449B5Q6</accession>
<feature type="active site" description="Proton acceptor; for ring-opening step" evidence="4">
    <location>
        <position position="137"/>
    </location>
</feature>
<keyword evidence="2 4" id="KW-0378">Hydrolase</keyword>
<dbReference type="KEGG" id="mcou:NCTC10179_00093"/>
<dbReference type="PANTHER" id="PTHR11280">
    <property type="entry name" value="GLUCOSAMINE-6-PHOSPHATE ISOMERASE"/>
    <property type="match status" value="1"/>
</dbReference>
<protein>
    <recommendedName>
        <fullName evidence="4">Glucosamine-6-phosphate deaminase</fullName>
        <ecNumber evidence="4">3.5.99.6</ecNumber>
    </recommendedName>
    <alternativeName>
        <fullName evidence="4">GlcN6P deaminase</fullName>
        <shortName evidence="4">GNPDA</shortName>
    </alternativeName>
    <alternativeName>
        <fullName evidence="4">Glucosamine-6-phosphate isomerase</fullName>
    </alternativeName>
</protein>
<comment type="similarity">
    <text evidence="4">Belongs to the glucosamine/galactosamine-6-phosphate isomerase family. NagB subfamily.</text>
</comment>
<keyword evidence="7" id="KW-1185">Reference proteome</keyword>
<dbReference type="RefSeq" id="WP_036434181.1">
    <property type="nucleotide sequence ID" value="NZ_LR215039.1"/>
</dbReference>
<feature type="active site" description="Proton acceptor; for enolization step" evidence="4">
    <location>
        <position position="67"/>
    </location>
</feature>
<dbReference type="AlphaFoldDB" id="A0A449B5Q6"/>
<dbReference type="GO" id="GO:0005737">
    <property type="term" value="C:cytoplasm"/>
    <property type="evidence" value="ECO:0007669"/>
    <property type="project" value="TreeGrafter"/>
</dbReference>
<dbReference type="GO" id="GO:0019262">
    <property type="term" value="P:N-acetylneuraminate catabolic process"/>
    <property type="evidence" value="ECO:0007669"/>
    <property type="project" value="UniProtKB-UniRule"/>
</dbReference>
<dbReference type="NCBIfam" id="TIGR00502">
    <property type="entry name" value="nagB"/>
    <property type="match status" value="1"/>
</dbReference>
<sequence>MKIIKVDTHKTLSQVCAFMFEEQINKKPNSKICFATGSSPVQTYIELIKKYNQGLLDFSQITTFNLDEYVGIPTTNKCSYHYFMDGNLFNHINVKRENINFPNGNGNVVEEAKKYEEIIKKHGGIDFTILGIGTNGHIAFNEPGSTISDRTREVQLTQSTIESNKIYFDKPSDMPLTAISMGIGTILESKKIVLIASGASKANAIRDMILGPVSPECPASFLQLHNDVTVIVDEEAGKYI</sequence>
<dbReference type="Pfam" id="PF01182">
    <property type="entry name" value="Glucosamine_iso"/>
    <property type="match status" value="1"/>
</dbReference>
<dbReference type="GO" id="GO:0006043">
    <property type="term" value="P:glucosamine catabolic process"/>
    <property type="evidence" value="ECO:0007669"/>
    <property type="project" value="TreeGrafter"/>
</dbReference>
<gene>
    <name evidence="4 6" type="primary">nagB</name>
    <name evidence="6" type="ORF">NCTC10179_00093</name>
</gene>
<evidence type="ECO:0000313" key="7">
    <source>
        <dbReference type="Proteomes" id="UP000289497"/>
    </source>
</evidence>
<keyword evidence="3 4" id="KW-0119">Carbohydrate metabolism</keyword>
<evidence type="ECO:0000256" key="3">
    <source>
        <dbReference type="ARBA" id="ARBA00023277"/>
    </source>
</evidence>
<dbReference type="GO" id="GO:0042802">
    <property type="term" value="F:identical protein binding"/>
    <property type="evidence" value="ECO:0007669"/>
    <property type="project" value="TreeGrafter"/>
</dbReference>
<evidence type="ECO:0000313" key="6">
    <source>
        <dbReference type="EMBL" id="VEU75937.1"/>
    </source>
</evidence>
<feature type="active site" description="For ring-opening step" evidence="4">
    <location>
        <position position="142"/>
    </location>
</feature>
<dbReference type="GO" id="GO:0005975">
    <property type="term" value="P:carbohydrate metabolic process"/>
    <property type="evidence" value="ECO:0007669"/>
    <property type="project" value="InterPro"/>
</dbReference>
<dbReference type="Proteomes" id="UP000289497">
    <property type="component" value="Chromosome"/>
</dbReference>
<dbReference type="InterPro" id="IPR018321">
    <property type="entry name" value="Glucosamine6P_isomerase_CS"/>
</dbReference>
<evidence type="ECO:0000259" key="5">
    <source>
        <dbReference type="Pfam" id="PF01182"/>
    </source>
</evidence>
<evidence type="ECO:0000256" key="1">
    <source>
        <dbReference type="ARBA" id="ARBA00000644"/>
    </source>
</evidence>